<dbReference type="GO" id="GO:0005829">
    <property type="term" value="C:cytosol"/>
    <property type="evidence" value="ECO:0007669"/>
    <property type="project" value="TreeGrafter"/>
</dbReference>
<dbReference type="InterPro" id="IPR029055">
    <property type="entry name" value="Ntn_hydrolases_N"/>
</dbReference>
<keyword evidence="6" id="KW-0436">Ligase</keyword>
<dbReference type="SUPFAM" id="SSF52402">
    <property type="entry name" value="Adenine nucleotide alpha hydrolases-like"/>
    <property type="match status" value="1"/>
</dbReference>
<sequence>MTGISGWVGTYDEDTAPEEIVTRMANRLSSGDHDSHYLNNMKTSSTPVGAVALVSRYDFNDIVEEDDFRATVCGKVIWQNPVLKTLAAERGDGYALIEGYKRYNSNVLKVMQGAWSMALISPKRKIALIAVDRMGVYPMCFGLSKNNTFVFSSVTGGMRDFPGFEATVSPQTIYNYLYFFVVPAPTTIFDEISKLEAAQFAHFEAGKLSTGYHWEMPYTAEKNGNIDEWADRLTEQLDHAICRTMDGADADAIGAFLSGGLDSSTVSGLMMKHNGKGKTFTIGFDDPKYDESAFARIAAKHFGTDHNEYFVVPDDATDIQGKIAEIYDEPYGNTSAVPAYYCAKMAKEQGIDLLLAGDGGDELFAGNDRYISMQTIEKYGSIPKILRKGLMEPIFAVPGMESVPVLSKARNLSRRYAISMPDRLYSYGFFFEQKPEAIFKADVAGSIDPDLPLEIMRKKYYHYDGSQMVQRMMHLDLQLTLADNDLRKVNRMCELAGIDVGYPFLDSELVDFAASVPTNILLKGGELRHFFKYALKDFLPSEVINKTKHGFGLPFTSWVSQDKRMFEQVTDNLSDFRKRGYLKDNFIDEIITACGQPGTSSAGGFSWDVAMLEIWLKKHI</sequence>
<dbReference type="GO" id="GO:0004066">
    <property type="term" value="F:asparagine synthase (glutamine-hydrolyzing) activity"/>
    <property type="evidence" value="ECO:0007669"/>
    <property type="project" value="UniProtKB-EC"/>
</dbReference>
<dbReference type="InterPro" id="IPR014729">
    <property type="entry name" value="Rossmann-like_a/b/a_fold"/>
</dbReference>
<dbReference type="AlphaFoldDB" id="A0A3B0R004"/>
<keyword evidence="3" id="KW-0067">ATP-binding</keyword>
<dbReference type="EMBL" id="UOED01000017">
    <property type="protein sequence ID" value="VAV86894.1"/>
    <property type="molecule type" value="Genomic_DNA"/>
</dbReference>
<organism evidence="6">
    <name type="scientific">hydrothermal vent metagenome</name>
    <dbReference type="NCBI Taxonomy" id="652676"/>
    <lineage>
        <taxon>unclassified sequences</taxon>
        <taxon>metagenomes</taxon>
        <taxon>ecological metagenomes</taxon>
    </lineage>
</organism>
<evidence type="ECO:0000259" key="4">
    <source>
        <dbReference type="Pfam" id="PF00733"/>
    </source>
</evidence>
<protein>
    <submittedName>
        <fullName evidence="6">Asparagine synthetase [glutamine-hydrolyzing]</fullName>
        <ecNumber evidence="6">6.3.5.4</ecNumber>
    </submittedName>
</protein>
<dbReference type="Gene3D" id="3.40.50.620">
    <property type="entry name" value="HUPs"/>
    <property type="match status" value="1"/>
</dbReference>
<gene>
    <name evidence="6" type="ORF">MNBD_ALPHA02-266</name>
</gene>
<reference evidence="6" key="1">
    <citation type="submission" date="2018-06" db="EMBL/GenBank/DDBJ databases">
        <authorList>
            <person name="Zhirakovskaya E."/>
        </authorList>
    </citation>
    <scope>NUCLEOTIDE SEQUENCE</scope>
</reference>
<proteinExistence type="inferred from homology"/>
<evidence type="ECO:0000256" key="2">
    <source>
        <dbReference type="ARBA" id="ARBA00022741"/>
    </source>
</evidence>
<accession>A0A3B0R004</accession>
<dbReference type="PANTHER" id="PTHR43284:SF1">
    <property type="entry name" value="ASPARAGINE SYNTHETASE"/>
    <property type="match status" value="1"/>
</dbReference>
<comment type="similarity">
    <text evidence="1">Belongs to the asparagine synthetase family.</text>
</comment>
<dbReference type="InterPro" id="IPR051786">
    <property type="entry name" value="ASN_synthetase/amidase"/>
</dbReference>
<evidence type="ECO:0000259" key="5">
    <source>
        <dbReference type="Pfam" id="PF13537"/>
    </source>
</evidence>
<dbReference type="InterPro" id="IPR001962">
    <property type="entry name" value="Asn_synthase"/>
</dbReference>
<dbReference type="SUPFAM" id="SSF56235">
    <property type="entry name" value="N-terminal nucleophile aminohydrolases (Ntn hydrolases)"/>
    <property type="match status" value="1"/>
</dbReference>
<evidence type="ECO:0000313" key="6">
    <source>
        <dbReference type="EMBL" id="VAV86894.1"/>
    </source>
</evidence>
<dbReference type="EC" id="6.3.5.4" evidence="6"/>
<dbReference type="CDD" id="cd01991">
    <property type="entry name" value="Asn_synthase_B_C"/>
    <property type="match status" value="1"/>
</dbReference>
<dbReference type="PIRSF" id="PIRSF001589">
    <property type="entry name" value="Asn_synthetase_glu-h"/>
    <property type="match status" value="1"/>
</dbReference>
<dbReference type="Pfam" id="PF00733">
    <property type="entry name" value="Asn_synthase"/>
    <property type="match status" value="1"/>
</dbReference>
<evidence type="ECO:0000256" key="1">
    <source>
        <dbReference type="ARBA" id="ARBA00005752"/>
    </source>
</evidence>
<dbReference type="Pfam" id="PF13537">
    <property type="entry name" value="GATase_7"/>
    <property type="match status" value="1"/>
</dbReference>
<dbReference type="GO" id="GO:0006529">
    <property type="term" value="P:asparagine biosynthetic process"/>
    <property type="evidence" value="ECO:0007669"/>
    <property type="project" value="InterPro"/>
</dbReference>
<feature type="domain" description="Glutamine amidotransferase type-2" evidence="5">
    <location>
        <begin position="89"/>
        <end position="154"/>
    </location>
</feature>
<dbReference type="InterPro" id="IPR006426">
    <property type="entry name" value="Asn_synth_AEB"/>
</dbReference>
<evidence type="ECO:0000256" key="3">
    <source>
        <dbReference type="ARBA" id="ARBA00022840"/>
    </source>
</evidence>
<name>A0A3B0R004_9ZZZZ</name>
<dbReference type="PANTHER" id="PTHR43284">
    <property type="entry name" value="ASPARAGINE SYNTHETASE (GLUTAMINE-HYDROLYZING)"/>
    <property type="match status" value="1"/>
</dbReference>
<dbReference type="InterPro" id="IPR017932">
    <property type="entry name" value="GATase_2_dom"/>
</dbReference>
<dbReference type="Gene3D" id="3.60.20.10">
    <property type="entry name" value="Glutamine Phosphoribosylpyrophosphate, subunit 1, domain 1"/>
    <property type="match status" value="1"/>
</dbReference>
<feature type="domain" description="Asparagine synthetase" evidence="4">
    <location>
        <begin position="233"/>
        <end position="617"/>
    </location>
</feature>
<dbReference type="GO" id="GO:0005524">
    <property type="term" value="F:ATP binding"/>
    <property type="evidence" value="ECO:0007669"/>
    <property type="project" value="UniProtKB-KW"/>
</dbReference>
<keyword evidence="2" id="KW-0547">Nucleotide-binding</keyword>